<comment type="similarity">
    <text evidence="3 19">In the N-terminal section; belongs to the NnrE/AIBP family.</text>
</comment>
<evidence type="ECO:0000256" key="17">
    <source>
        <dbReference type="HAMAP-Rule" id="MF_01965"/>
    </source>
</evidence>
<dbReference type="Proteomes" id="UP000316988">
    <property type="component" value="Unassembled WGS sequence"/>
</dbReference>
<evidence type="ECO:0000313" key="23">
    <source>
        <dbReference type="Proteomes" id="UP000316988"/>
    </source>
</evidence>
<evidence type="ECO:0000259" key="20">
    <source>
        <dbReference type="PROSITE" id="PS51383"/>
    </source>
</evidence>
<dbReference type="HAMAP" id="MF_01965">
    <property type="entry name" value="NADHX_dehydratase"/>
    <property type="match status" value="1"/>
</dbReference>
<dbReference type="GO" id="GO:0052856">
    <property type="term" value="F:NAD(P)HX epimerase activity"/>
    <property type="evidence" value="ECO:0007669"/>
    <property type="project" value="UniProtKB-UniRule"/>
</dbReference>
<comment type="function">
    <text evidence="17">Catalyzes the dehydration of the S-form of NAD(P)HX at the expense of ADP, which is converted to AMP. Together with NAD(P)HX epimerase, which catalyzes the epimerization of the S- and R-forms, the enzyme allows the repair of both epimers of NAD(P)HX, a damaged form of NAD(P)H that is a result of enzymatic or heat-dependent hydration.</text>
</comment>
<dbReference type="RefSeq" id="WP_143911434.1">
    <property type="nucleotide sequence ID" value="NZ_VLNT01000001.1"/>
</dbReference>
<accession>A0A554SQ70</accession>
<dbReference type="InterPro" id="IPR029056">
    <property type="entry name" value="Ribokinase-like"/>
</dbReference>
<evidence type="ECO:0000256" key="8">
    <source>
        <dbReference type="ARBA" id="ARBA00022857"/>
    </source>
</evidence>
<keyword evidence="9 18" id="KW-0630">Potassium</keyword>
<comment type="cofactor">
    <cofactor evidence="17">
        <name>Mg(2+)</name>
        <dbReference type="ChEBI" id="CHEBI:18420"/>
    </cofactor>
</comment>
<keyword evidence="23" id="KW-1185">Reference proteome</keyword>
<feature type="binding site" evidence="18">
    <location>
        <position position="57"/>
    </location>
    <ligand>
        <name>K(+)</name>
        <dbReference type="ChEBI" id="CHEBI:29103"/>
    </ligand>
</feature>
<feature type="binding site" evidence="17">
    <location>
        <begin position="373"/>
        <end position="377"/>
    </location>
    <ligand>
        <name>AMP</name>
        <dbReference type="ChEBI" id="CHEBI:456215"/>
    </ligand>
</feature>
<comment type="subunit">
    <text evidence="17">Homotetramer.</text>
</comment>
<feature type="binding site" evidence="18">
    <location>
        <position position="145"/>
    </location>
    <ligand>
        <name>(6S)-NADPHX</name>
        <dbReference type="ChEBI" id="CHEBI:64076"/>
    </ligand>
</feature>
<name>A0A554SQ70_9ACTN</name>
<keyword evidence="6 17" id="KW-0547">Nucleotide-binding</keyword>
<dbReference type="PROSITE" id="PS51383">
    <property type="entry name" value="YJEF_C_3"/>
    <property type="match status" value="1"/>
</dbReference>
<comment type="function">
    <text evidence="14 19">Bifunctional enzyme that catalyzes the epimerization of the S- and R-forms of NAD(P)HX and the dehydration of the S-form of NAD(P)HX at the expense of ADP, which is converted to AMP. This allows the repair of both epimers of NAD(P)HX, a damaged form of NAD(P)H that is a result of enzymatic or heat-dependent hydration.</text>
</comment>
<dbReference type="Pfam" id="PF01256">
    <property type="entry name" value="Carb_kinase"/>
    <property type="match status" value="1"/>
</dbReference>
<proteinExistence type="inferred from homology"/>
<keyword evidence="5 18" id="KW-0479">Metal-binding</keyword>
<dbReference type="InterPro" id="IPR036652">
    <property type="entry name" value="YjeF_N_dom_sf"/>
</dbReference>
<dbReference type="Gene3D" id="3.40.50.10260">
    <property type="entry name" value="YjeF N-terminal domain"/>
    <property type="match status" value="1"/>
</dbReference>
<feature type="domain" description="YjeF C-terminal" evidence="20">
    <location>
        <begin position="210"/>
        <end position="459"/>
    </location>
</feature>
<dbReference type="CDD" id="cd01171">
    <property type="entry name" value="YXKO-related"/>
    <property type="match status" value="1"/>
</dbReference>
<evidence type="ECO:0000256" key="13">
    <source>
        <dbReference type="ARBA" id="ARBA00023268"/>
    </source>
</evidence>
<dbReference type="GO" id="GO:0046496">
    <property type="term" value="P:nicotinamide nucleotide metabolic process"/>
    <property type="evidence" value="ECO:0007669"/>
    <property type="project" value="UniProtKB-UniRule"/>
</dbReference>
<keyword evidence="7 17" id="KW-0067">ATP-binding</keyword>
<evidence type="ECO:0000256" key="7">
    <source>
        <dbReference type="ARBA" id="ARBA00022840"/>
    </source>
</evidence>
<feature type="domain" description="YjeF N-terminal" evidence="21">
    <location>
        <begin position="4"/>
        <end position="202"/>
    </location>
</feature>
<dbReference type="EC" id="5.1.99.6" evidence="19"/>
<feature type="binding site" evidence="18">
    <location>
        <position position="148"/>
    </location>
    <ligand>
        <name>K(+)</name>
        <dbReference type="ChEBI" id="CHEBI:29103"/>
    </ligand>
</feature>
<evidence type="ECO:0000256" key="6">
    <source>
        <dbReference type="ARBA" id="ARBA00022741"/>
    </source>
</evidence>
<evidence type="ECO:0000256" key="9">
    <source>
        <dbReference type="ARBA" id="ARBA00022958"/>
    </source>
</evidence>
<feature type="binding site" evidence="17">
    <location>
        <position position="336"/>
    </location>
    <ligand>
        <name>(6S)-NADPHX</name>
        <dbReference type="ChEBI" id="CHEBI:64076"/>
    </ligand>
</feature>
<comment type="catalytic activity">
    <reaction evidence="2 18 19">
        <text>(6R)-NADPHX = (6S)-NADPHX</text>
        <dbReference type="Rhea" id="RHEA:32227"/>
        <dbReference type="ChEBI" id="CHEBI:64076"/>
        <dbReference type="ChEBI" id="CHEBI:64077"/>
        <dbReference type="EC" id="5.1.99.6"/>
    </reaction>
</comment>
<evidence type="ECO:0000256" key="2">
    <source>
        <dbReference type="ARBA" id="ARBA00000909"/>
    </source>
</evidence>
<dbReference type="AlphaFoldDB" id="A0A554SQ70"/>
<gene>
    <name evidence="17" type="primary">nnrD</name>
    <name evidence="18" type="synonym">nnrE</name>
    <name evidence="22" type="ORF">FNM00_02585</name>
</gene>
<comment type="caution">
    <text evidence="18">Lacks conserved residue(s) required for the propagation of feature annotation.</text>
</comment>
<dbReference type="Pfam" id="PF03853">
    <property type="entry name" value="YjeF_N"/>
    <property type="match status" value="1"/>
</dbReference>
<comment type="catalytic activity">
    <reaction evidence="16 17 19">
        <text>(6S)-NADPHX + ADP = AMP + phosphate + NADPH + H(+)</text>
        <dbReference type="Rhea" id="RHEA:32235"/>
        <dbReference type="ChEBI" id="CHEBI:15378"/>
        <dbReference type="ChEBI" id="CHEBI:43474"/>
        <dbReference type="ChEBI" id="CHEBI:57783"/>
        <dbReference type="ChEBI" id="CHEBI:64076"/>
        <dbReference type="ChEBI" id="CHEBI:456215"/>
        <dbReference type="ChEBI" id="CHEBI:456216"/>
        <dbReference type="EC" id="4.2.1.136"/>
    </reaction>
</comment>
<evidence type="ECO:0000256" key="18">
    <source>
        <dbReference type="HAMAP-Rule" id="MF_01966"/>
    </source>
</evidence>
<keyword evidence="12 17" id="KW-0456">Lyase</keyword>
<feature type="binding site" evidence="18">
    <location>
        <begin position="56"/>
        <end position="60"/>
    </location>
    <ligand>
        <name>(6S)-NADPHX</name>
        <dbReference type="ChEBI" id="CHEBI:64076"/>
    </ligand>
</feature>
<dbReference type="EMBL" id="VLNT01000001">
    <property type="protein sequence ID" value="TSD68493.1"/>
    <property type="molecule type" value="Genomic_DNA"/>
</dbReference>
<dbReference type="EC" id="4.2.1.136" evidence="19"/>
<feature type="binding site" evidence="18">
    <location>
        <position position="112"/>
    </location>
    <ligand>
        <name>K(+)</name>
        <dbReference type="ChEBI" id="CHEBI:29103"/>
    </ligand>
</feature>
<dbReference type="InterPro" id="IPR000631">
    <property type="entry name" value="CARKD"/>
</dbReference>
<evidence type="ECO:0000256" key="19">
    <source>
        <dbReference type="PIRNR" id="PIRNR017184"/>
    </source>
</evidence>
<feature type="binding site" evidence="17">
    <location>
        <position position="402"/>
    </location>
    <ligand>
        <name>AMP</name>
        <dbReference type="ChEBI" id="CHEBI:456215"/>
    </ligand>
</feature>
<organism evidence="22 23">
    <name type="scientific">Aeromicrobium piscarium</name>
    <dbReference type="NCBI Taxonomy" id="2590901"/>
    <lineage>
        <taxon>Bacteria</taxon>
        <taxon>Bacillati</taxon>
        <taxon>Actinomycetota</taxon>
        <taxon>Actinomycetes</taxon>
        <taxon>Propionibacteriales</taxon>
        <taxon>Nocardioidaceae</taxon>
        <taxon>Aeromicrobium</taxon>
    </lineage>
</organism>
<dbReference type="NCBIfam" id="TIGR00197">
    <property type="entry name" value="yjeF_nterm"/>
    <property type="match status" value="1"/>
</dbReference>
<evidence type="ECO:0000256" key="1">
    <source>
        <dbReference type="ARBA" id="ARBA00000013"/>
    </source>
</evidence>
<dbReference type="InterPro" id="IPR030677">
    <property type="entry name" value="Nnr"/>
</dbReference>
<evidence type="ECO:0000256" key="11">
    <source>
        <dbReference type="ARBA" id="ARBA00023235"/>
    </source>
</evidence>
<dbReference type="GO" id="GO:0005524">
    <property type="term" value="F:ATP binding"/>
    <property type="evidence" value="ECO:0007669"/>
    <property type="project" value="UniProtKB-UniRule"/>
</dbReference>
<keyword evidence="10 17" id="KW-0520">NAD</keyword>
<comment type="similarity">
    <text evidence="4 19">In the C-terminal section; belongs to the NnrD/CARKD family.</text>
</comment>
<comment type="cofactor">
    <cofactor evidence="18 19">
        <name>K(+)</name>
        <dbReference type="ChEBI" id="CHEBI:29103"/>
    </cofactor>
    <text evidence="18 19">Binds 1 potassium ion per subunit.</text>
</comment>
<dbReference type="HAMAP" id="MF_01966">
    <property type="entry name" value="NADHX_epimerase"/>
    <property type="match status" value="1"/>
</dbReference>
<evidence type="ECO:0000256" key="15">
    <source>
        <dbReference type="ARBA" id="ARBA00048238"/>
    </source>
</evidence>
<evidence type="ECO:0000256" key="10">
    <source>
        <dbReference type="ARBA" id="ARBA00023027"/>
    </source>
</evidence>
<comment type="catalytic activity">
    <reaction evidence="1 18 19">
        <text>(6R)-NADHX = (6S)-NADHX</text>
        <dbReference type="Rhea" id="RHEA:32215"/>
        <dbReference type="ChEBI" id="CHEBI:64074"/>
        <dbReference type="ChEBI" id="CHEBI:64075"/>
        <dbReference type="EC" id="5.1.99.6"/>
    </reaction>
</comment>
<dbReference type="PANTHER" id="PTHR12592">
    <property type="entry name" value="ATP-DEPENDENT (S)-NAD(P)H-HYDRATE DEHYDRATASE FAMILY MEMBER"/>
    <property type="match status" value="1"/>
</dbReference>
<evidence type="ECO:0000256" key="5">
    <source>
        <dbReference type="ARBA" id="ARBA00022723"/>
    </source>
</evidence>
<dbReference type="OrthoDB" id="9806925at2"/>
<evidence type="ECO:0000256" key="4">
    <source>
        <dbReference type="ARBA" id="ARBA00009524"/>
    </source>
</evidence>
<feature type="binding site" evidence="17">
    <location>
        <position position="403"/>
    </location>
    <ligand>
        <name>(6S)-NADPHX</name>
        <dbReference type="ChEBI" id="CHEBI:64076"/>
    </ligand>
</feature>
<evidence type="ECO:0000256" key="16">
    <source>
        <dbReference type="ARBA" id="ARBA00049209"/>
    </source>
</evidence>
<dbReference type="SUPFAM" id="SSF53613">
    <property type="entry name" value="Ribokinase-like"/>
    <property type="match status" value="1"/>
</dbReference>
<keyword evidence="11 18" id="KW-0413">Isomerase</keyword>
<dbReference type="GO" id="GO:0052855">
    <property type="term" value="F:ADP-dependent NAD(P)H-hydrate dehydratase activity"/>
    <property type="evidence" value="ECO:0007669"/>
    <property type="project" value="UniProtKB-UniRule"/>
</dbReference>
<dbReference type="PANTHER" id="PTHR12592:SF0">
    <property type="entry name" value="ATP-DEPENDENT (S)-NAD(P)H-HYDRATE DEHYDRATASE"/>
    <property type="match status" value="1"/>
</dbReference>
<protein>
    <recommendedName>
        <fullName evidence="19">Bifunctional NAD(P)H-hydrate repair enzyme</fullName>
    </recommendedName>
    <alternativeName>
        <fullName evidence="19">Nicotinamide nucleotide repair protein</fullName>
    </alternativeName>
    <domain>
        <recommendedName>
            <fullName evidence="19">ADP-dependent (S)-NAD(P)H-hydrate dehydratase</fullName>
            <ecNumber evidence="19">4.2.1.136</ecNumber>
        </recommendedName>
        <alternativeName>
            <fullName evidence="19">ADP-dependent NAD(P)HX dehydratase</fullName>
        </alternativeName>
    </domain>
    <domain>
        <recommendedName>
            <fullName evidence="19">NAD(P)H-hydrate epimerase</fullName>
            <ecNumber evidence="19">5.1.99.6</ecNumber>
        </recommendedName>
    </domain>
</protein>
<feature type="binding site" evidence="17">
    <location>
        <position position="295"/>
    </location>
    <ligand>
        <name>(6S)-NADPHX</name>
        <dbReference type="ChEBI" id="CHEBI:64076"/>
    </ligand>
</feature>
<keyword evidence="8 17" id="KW-0521">NADP</keyword>
<evidence type="ECO:0000259" key="21">
    <source>
        <dbReference type="PROSITE" id="PS51385"/>
    </source>
</evidence>
<keyword evidence="13" id="KW-0511">Multifunctional enzyme</keyword>
<comment type="caution">
    <text evidence="22">The sequence shown here is derived from an EMBL/GenBank/DDBJ whole genome shotgun (WGS) entry which is preliminary data.</text>
</comment>
<evidence type="ECO:0000313" key="22">
    <source>
        <dbReference type="EMBL" id="TSD68493.1"/>
    </source>
</evidence>
<evidence type="ECO:0000256" key="14">
    <source>
        <dbReference type="ARBA" id="ARBA00025153"/>
    </source>
</evidence>
<dbReference type="SUPFAM" id="SSF64153">
    <property type="entry name" value="YjeF N-terminal domain-like"/>
    <property type="match status" value="1"/>
</dbReference>
<dbReference type="PROSITE" id="PS51385">
    <property type="entry name" value="YJEF_N"/>
    <property type="match status" value="1"/>
</dbReference>
<feature type="binding site" evidence="18">
    <location>
        <begin position="116"/>
        <end position="122"/>
    </location>
    <ligand>
        <name>(6S)-NADPHX</name>
        <dbReference type="ChEBI" id="CHEBI:64076"/>
    </ligand>
</feature>
<evidence type="ECO:0000256" key="12">
    <source>
        <dbReference type="ARBA" id="ARBA00023239"/>
    </source>
</evidence>
<sequence>MLSAYRVEQIRAAEESAARVHGWDGLMQAAAAALADVVALRVPSDATTLVLVGPGNNGGDALFAAARLSDRGHRVDIALLDHAKAHEAGLAAARHAGARFVEAPSDQRYVVDGLFGIGARPGLEGRAAQWADWVRDERPYVIAVDTPSGIGVDDGTVPGTAVDADVTVTFGGAKPGLLIGRGALASGELVVCGVGIAEHLSDPACEALELGDGARFAHLVPGPESHKYSRGVVGIEAGSPEYAGAAHLCVAGAQAGTAGMVRFVGQRELCDRVVDRAPEVVAGRGHVQAWVVGPGGIDDPEPVRAALDDDVPVLLDATALTHLPPRLRPDVLLTPHAGELARMLEVERVEVEADPWPHARTAARRWDATVLLKGPRTLVVAPDGRTMVNTSGTSWLATAGAGDVLAGFAGSLLSSGLDTLSAGALAALLHGAAAERAALAGPFPAHHIAELLPSVLGDFLVPTVAR</sequence>
<dbReference type="PIRSF" id="PIRSF017184">
    <property type="entry name" value="Nnr"/>
    <property type="match status" value="1"/>
</dbReference>
<comment type="similarity">
    <text evidence="17">Belongs to the NnrD/CARKD family.</text>
</comment>
<comment type="similarity">
    <text evidence="18">Belongs to the NnrE/AIBP family.</text>
</comment>
<dbReference type="GO" id="GO:0110051">
    <property type="term" value="P:metabolite repair"/>
    <property type="evidence" value="ECO:0007669"/>
    <property type="project" value="TreeGrafter"/>
</dbReference>
<evidence type="ECO:0000256" key="3">
    <source>
        <dbReference type="ARBA" id="ARBA00006001"/>
    </source>
</evidence>
<reference evidence="22 23" key="1">
    <citation type="submission" date="2019-07" db="EMBL/GenBank/DDBJ databases">
        <authorList>
            <person name="Zhao L.H."/>
        </authorList>
    </citation>
    <scope>NUCLEOTIDE SEQUENCE [LARGE SCALE GENOMIC DNA]</scope>
    <source>
        <strain evidence="22 23">Co35</strain>
    </source>
</reference>
<dbReference type="InterPro" id="IPR004443">
    <property type="entry name" value="YjeF_N_dom"/>
</dbReference>
<dbReference type="GO" id="GO:0046872">
    <property type="term" value="F:metal ion binding"/>
    <property type="evidence" value="ECO:0007669"/>
    <property type="project" value="UniProtKB-UniRule"/>
</dbReference>
<feature type="binding site" evidence="17">
    <location>
        <position position="245"/>
    </location>
    <ligand>
        <name>(6S)-NADPHX</name>
        <dbReference type="ChEBI" id="CHEBI:64076"/>
    </ligand>
</feature>
<comment type="catalytic activity">
    <reaction evidence="15 17 19">
        <text>(6S)-NADHX + ADP = AMP + phosphate + NADH + H(+)</text>
        <dbReference type="Rhea" id="RHEA:32223"/>
        <dbReference type="ChEBI" id="CHEBI:15378"/>
        <dbReference type="ChEBI" id="CHEBI:43474"/>
        <dbReference type="ChEBI" id="CHEBI:57945"/>
        <dbReference type="ChEBI" id="CHEBI:64074"/>
        <dbReference type="ChEBI" id="CHEBI:456215"/>
        <dbReference type="ChEBI" id="CHEBI:456216"/>
        <dbReference type="EC" id="4.2.1.136"/>
    </reaction>
</comment>
<dbReference type="Gene3D" id="3.40.1190.20">
    <property type="match status" value="1"/>
</dbReference>
<comment type="function">
    <text evidence="18">Catalyzes the epimerization of the S- and R-forms of NAD(P)HX, a damaged form of NAD(P)H that is a result of enzymatic or heat-dependent hydration. This is a prerequisite for the S-specific NAD(P)H-hydrate dehydratase to allow the repair of both epimers of NAD(P)HX.</text>
</comment>